<dbReference type="Pfam" id="PF00041">
    <property type="entry name" value="fn3"/>
    <property type="match status" value="1"/>
</dbReference>
<dbReference type="InterPro" id="IPR001611">
    <property type="entry name" value="Leu-rich_rpt"/>
</dbReference>
<feature type="region of interest" description="Disordered" evidence="3">
    <location>
        <begin position="596"/>
        <end position="666"/>
    </location>
</feature>
<dbReference type="AlphaFoldDB" id="A0A2Y9SK98"/>
<reference evidence="7" key="1">
    <citation type="submission" date="2025-08" db="UniProtKB">
        <authorList>
            <consortium name="RefSeq"/>
        </authorList>
    </citation>
    <scope>IDENTIFICATION</scope>
    <source>
        <tissue evidence="7">Muscle</tissue>
    </source>
</reference>
<feature type="domain" description="Fibronectin type-III" evidence="5">
    <location>
        <begin position="697"/>
        <end position="791"/>
    </location>
</feature>
<keyword evidence="6" id="KW-1185">Reference proteome</keyword>
<dbReference type="Pfam" id="PF13855">
    <property type="entry name" value="LRR_8"/>
    <property type="match status" value="1"/>
</dbReference>
<dbReference type="GeneID" id="102988573"/>
<feature type="compositionally biased region" description="Polar residues" evidence="3">
    <location>
        <begin position="487"/>
        <end position="499"/>
    </location>
</feature>
<feature type="compositionally biased region" description="Polar residues" evidence="3">
    <location>
        <begin position="506"/>
        <end position="525"/>
    </location>
</feature>
<organism evidence="6 7">
    <name type="scientific">Physeter macrocephalus</name>
    <name type="common">Sperm whale</name>
    <name type="synonym">Physeter catodon</name>
    <dbReference type="NCBI Taxonomy" id="9755"/>
    <lineage>
        <taxon>Eukaryota</taxon>
        <taxon>Metazoa</taxon>
        <taxon>Chordata</taxon>
        <taxon>Craniata</taxon>
        <taxon>Vertebrata</taxon>
        <taxon>Euteleostomi</taxon>
        <taxon>Mammalia</taxon>
        <taxon>Eutheria</taxon>
        <taxon>Laurasiatheria</taxon>
        <taxon>Artiodactyla</taxon>
        <taxon>Whippomorpha</taxon>
        <taxon>Cetacea</taxon>
        <taxon>Odontoceti</taxon>
        <taxon>Physeteridae</taxon>
        <taxon>Physeter</taxon>
    </lineage>
</organism>
<dbReference type="InterPro" id="IPR003961">
    <property type="entry name" value="FN3_dom"/>
</dbReference>
<protein>
    <submittedName>
        <fullName evidence="7">Leucine-rich repeat neuronal protein 4</fullName>
    </submittedName>
</protein>
<keyword evidence="1" id="KW-0433">Leucine-rich repeat</keyword>
<keyword evidence="4" id="KW-1133">Transmembrane helix</keyword>
<keyword evidence="4" id="KW-0472">Membrane</keyword>
<dbReference type="InterPro" id="IPR032675">
    <property type="entry name" value="LRR_dom_sf"/>
</dbReference>
<dbReference type="GO" id="GO:0005886">
    <property type="term" value="C:plasma membrane"/>
    <property type="evidence" value="ECO:0007669"/>
    <property type="project" value="TreeGrafter"/>
</dbReference>
<dbReference type="SMART" id="SM00060">
    <property type="entry name" value="FN3"/>
    <property type="match status" value="1"/>
</dbReference>
<feature type="region of interest" description="Disordered" evidence="3">
    <location>
        <begin position="487"/>
        <end position="581"/>
    </location>
</feature>
<dbReference type="SUPFAM" id="SSF52058">
    <property type="entry name" value="L domain-like"/>
    <property type="match status" value="1"/>
</dbReference>
<keyword evidence="4" id="KW-0812">Transmembrane</keyword>
<feature type="compositionally biased region" description="Polar residues" evidence="3">
    <location>
        <begin position="606"/>
        <end position="620"/>
    </location>
</feature>
<sequence length="883" mass="93098">MTRATEQSKGRAQTSGPPGQARPLLTLAPLPEHRKPLLASVSHLQGSLSCYTLGEDEASVDLLGALLPVNPVKAEAVSHLQGSLSCYTLGEDEASVDLLGALLPVNQVKAEPSAMWWALLLLLPSTAPRPSRARPLQKAPVFQLTHQGPWGSGAGNATVSPCEGLPAAGVTTLTLANRGLERLPGCLPRALRSLDGSHNLLRALSAPELGHLPRLQVLTLRHNRIAALRWGPGAPAGLHTLDLSYNLLEALPPCSGPVLPGLRTLALAGNPLRALQTGAFSCFPALRLLNLSCTALGRGDHAGIADAAFAGAGGAPLAALEVLDLSGTFLRRVQSGWIRDLPKLTSLYLRKMPRLNSLEGDIFKVTPDLQQLDCQDSPALTSVHTHIFQDTPLLQVLHFQNCNLSSFPPWNLHSSQVLSINLFGNPLTCSCELSWLLMDAKRIVLSRAADTVCTPAAGSSGTFSAPLLLSQLPSVCHSDQNTTFLDSNPPSSVFSTHTPSAHGPSTLRSTAPSTQSAGGRQSVTKVPSLPVDSPTRAAEPWHSLAEDGAIPSTTVSPAGSSNSGNPPWAASTAGTEHQEEHAARLVLEPTISAASTPWASKHPGLSPTSQNPGSMPQPAQGTRATPRAPHPPPSEGGIPVLLLDDSGEEEEESGKEEVGARDEPCDYHPCRHLQTPCAELQRRWRCRCPGLSGEDTLPDPPKLQAVAETTDTSALVRWCAPNSVVRAYQIRYAPEGRPGNQSVVGDVCATARQHALHGLSPATAYRVCVLAANGAGLSRCGACAAFSTGRSPALVAAGLGAAGGLLLVSTALLAAGLCRRGRTPRSPNRRTQLLAYRNPAFSNFPLHIRTLGSGLRLTQIQYDHPNLITSAKTIGSLFWTPWS</sequence>
<evidence type="ECO:0000256" key="2">
    <source>
        <dbReference type="ARBA" id="ARBA00022737"/>
    </source>
</evidence>
<dbReference type="CDD" id="cd00063">
    <property type="entry name" value="FN3"/>
    <property type="match status" value="1"/>
</dbReference>
<dbReference type="Gene3D" id="2.60.40.10">
    <property type="entry name" value="Immunoglobulins"/>
    <property type="match status" value="1"/>
</dbReference>
<dbReference type="PROSITE" id="PS50853">
    <property type="entry name" value="FN3"/>
    <property type="match status" value="1"/>
</dbReference>
<evidence type="ECO:0000256" key="3">
    <source>
        <dbReference type="SAM" id="MobiDB-lite"/>
    </source>
</evidence>
<dbReference type="PANTHER" id="PTHR24366">
    <property type="entry name" value="IG(IMMUNOGLOBULIN) AND LRR(LEUCINE RICH REPEAT) DOMAINS"/>
    <property type="match status" value="1"/>
</dbReference>
<dbReference type="Proteomes" id="UP000248484">
    <property type="component" value="Chromosome 14"/>
</dbReference>
<feature type="compositionally biased region" description="Acidic residues" evidence="3">
    <location>
        <begin position="645"/>
        <end position="654"/>
    </location>
</feature>
<evidence type="ECO:0000259" key="5">
    <source>
        <dbReference type="PROSITE" id="PS50853"/>
    </source>
</evidence>
<evidence type="ECO:0000313" key="6">
    <source>
        <dbReference type="Proteomes" id="UP000248484"/>
    </source>
</evidence>
<name>A0A2Y9SK98_PHYMC</name>
<dbReference type="SMART" id="SM00369">
    <property type="entry name" value="LRR_TYP"/>
    <property type="match status" value="4"/>
</dbReference>
<dbReference type="InParanoid" id="A0A2Y9SK98"/>
<dbReference type="GO" id="GO:0007616">
    <property type="term" value="P:long-term memory"/>
    <property type="evidence" value="ECO:0007669"/>
    <property type="project" value="TreeGrafter"/>
</dbReference>
<dbReference type="RefSeq" id="XP_023979056.1">
    <property type="nucleotide sequence ID" value="XM_024123288.1"/>
</dbReference>
<dbReference type="InterPro" id="IPR036116">
    <property type="entry name" value="FN3_sf"/>
</dbReference>
<dbReference type="SUPFAM" id="SSF49265">
    <property type="entry name" value="Fibronectin type III"/>
    <property type="match status" value="1"/>
</dbReference>
<feature type="compositionally biased region" description="Polar residues" evidence="3">
    <location>
        <begin position="1"/>
        <end position="17"/>
    </location>
</feature>
<dbReference type="Gene3D" id="3.80.10.10">
    <property type="entry name" value="Ribonuclease Inhibitor"/>
    <property type="match status" value="2"/>
</dbReference>
<dbReference type="OrthoDB" id="676979at2759"/>
<keyword evidence="2" id="KW-0677">Repeat</keyword>
<dbReference type="STRING" id="9755.ENSPCTP00005013469"/>
<dbReference type="PANTHER" id="PTHR24366:SF13">
    <property type="entry name" value="LEUCINE-RICH REPEAT NEURONAL PROTEIN 4"/>
    <property type="match status" value="1"/>
</dbReference>
<evidence type="ECO:0000313" key="7">
    <source>
        <dbReference type="RefSeq" id="XP_023979056.1"/>
    </source>
</evidence>
<proteinExistence type="predicted"/>
<dbReference type="FunCoup" id="A0A2Y9SK98">
    <property type="interactions" value="10"/>
</dbReference>
<dbReference type="InterPro" id="IPR013783">
    <property type="entry name" value="Ig-like_fold"/>
</dbReference>
<gene>
    <name evidence="7" type="primary">LRRN4</name>
</gene>
<feature type="region of interest" description="Disordered" evidence="3">
    <location>
        <begin position="1"/>
        <end position="24"/>
    </location>
</feature>
<feature type="compositionally biased region" description="Basic and acidic residues" evidence="3">
    <location>
        <begin position="655"/>
        <end position="666"/>
    </location>
</feature>
<dbReference type="CTD" id="164312"/>
<feature type="compositionally biased region" description="Low complexity" evidence="3">
    <location>
        <begin position="556"/>
        <end position="567"/>
    </location>
</feature>
<evidence type="ECO:0000256" key="4">
    <source>
        <dbReference type="SAM" id="Phobius"/>
    </source>
</evidence>
<accession>A0A2Y9SK98</accession>
<dbReference type="KEGG" id="pcad:102988573"/>
<feature type="transmembrane region" description="Helical" evidence="4">
    <location>
        <begin position="793"/>
        <end position="818"/>
    </location>
</feature>
<evidence type="ECO:0000256" key="1">
    <source>
        <dbReference type="ARBA" id="ARBA00022614"/>
    </source>
</evidence>
<dbReference type="InterPro" id="IPR003591">
    <property type="entry name" value="Leu-rich_rpt_typical-subtyp"/>
</dbReference>